<dbReference type="Pfam" id="PF01527">
    <property type="entry name" value="HTH_Tnp_1"/>
    <property type="match status" value="1"/>
</dbReference>
<reference evidence="4 5" key="1">
    <citation type="submission" date="2023-11" db="EMBL/GenBank/DDBJ databases">
        <title>MicrobeMod: A computational toolkit for identifying prokaryotic methylation and restriction-modification with nanopore sequencing.</title>
        <authorList>
            <person name="Crits-Christoph A."/>
            <person name="Kang S.C."/>
            <person name="Lee H."/>
            <person name="Ostrov N."/>
        </authorList>
    </citation>
    <scope>NUCLEOTIDE SEQUENCE [LARGE SCALE GENOMIC DNA]</scope>
    <source>
        <strain evidence="4 5">ATCC BAA-805</strain>
    </source>
</reference>
<comment type="similarity">
    <text evidence="1">Belongs to the transposase 8 family.</text>
</comment>
<dbReference type="InterPro" id="IPR012337">
    <property type="entry name" value="RNaseH-like_sf"/>
</dbReference>
<dbReference type="RefSeq" id="WP_322535447.1">
    <property type="nucleotide sequence ID" value="NZ_CP140255.1"/>
</dbReference>
<feature type="coiled-coil region" evidence="2">
    <location>
        <begin position="73"/>
        <end position="100"/>
    </location>
</feature>
<dbReference type="InterPro" id="IPR036397">
    <property type="entry name" value="RNaseH_sf"/>
</dbReference>
<sequence>MPEMITGKKTQQYSTEFKVKAVEWSHQAHRSVKSVAEALDIHPFMLSRWRKEYREGKFAMKRVKKAPADAKKKIQEQDEVARLKRRISELQEENDILKKFQRFQAEERPEAFRFIWKHRRDYSVKALCRHLKVSRSGYYAWANREPSKRATDKADLLLKIRKIYDNSKGRYGSPRVYQTLRREGLVVGENRVAKIMREWGMKARSDRVYRRLKKLRNDLKTLPNYRLEAARPTTENQQWSSDVTYIKLGKKYVFLAVVLDLYSRRIISWRLGASLSANFARATLREAFTSRKPDSGLLFHTDRGIEYRAHKTQALLKQYQVKHSMNRPGQCTDNAEVESFFKTLKGELLHATSFVTMRQLRKHIKAYIEGFYNTQRLHSGLGYRTPLEFEGIN</sequence>
<dbReference type="Gene3D" id="1.10.10.60">
    <property type="entry name" value="Homeodomain-like"/>
    <property type="match status" value="1"/>
</dbReference>
<name>A0ABZ0YIU9_9GAMM</name>
<dbReference type="InterPro" id="IPR002514">
    <property type="entry name" value="Transposase_8"/>
</dbReference>
<dbReference type="PROSITE" id="PS50994">
    <property type="entry name" value="INTEGRASE"/>
    <property type="match status" value="1"/>
</dbReference>
<evidence type="ECO:0000256" key="2">
    <source>
        <dbReference type="SAM" id="Coils"/>
    </source>
</evidence>
<dbReference type="EMBL" id="CP140255">
    <property type="protein sequence ID" value="WQH12028.1"/>
    <property type="molecule type" value="Genomic_DNA"/>
</dbReference>
<evidence type="ECO:0000313" key="5">
    <source>
        <dbReference type="Proteomes" id="UP001324794"/>
    </source>
</evidence>
<feature type="domain" description="Integrase catalytic" evidence="3">
    <location>
        <begin position="228"/>
        <end position="393"/>
    </location>
</feature>
<dbReference type="SUPFAM" id="SSF53098">
    <property type="entry name" value="Ribonuclease H-like"/>
    <property type="match status" value="1"/>
</dbReference>
<organism evidence="4 5">
    <name type="scientific">Vreelandella neptunia</name>
    <dbReference type="NCBI Taxonomy" id="115551"/>
    <lineage>
        <taxon>Bacteria</taxon>
        <taxon>Pseudomonadati</taxon>
        <taxon>Pseudomonadota</taxon>
        <taxon>Gammaproteobacteria</taxon>
        <taxon>Oceanospirillales</taxon>
        <taxon>Halomonadaceae</taxon>
        <taxon>Vreelandella</taxon>
    </lineage>
</organism>
<evidence type="ECO:0000313" key="4">
    <source>
        <dbReference type="EMBL" id="WQH12028.1"/>
    </source>
</evidence>
<dbReference type="InterPro" id="IPR048020">
    <property type="entry name" value="Transpos_IS3"/>
</dbReference>
<dbReference type="Pfam" id="PF13333">
    <property type="entry name" value="rve_2"/>
    <property type="match status" value="1"/>
</dbReference>
<accession>A0ABZ0YIU9</accession>
<dbReference type="SUPFAM" id="SSF46689">
    <property type="entry name" value="Homeodomain-like"/>
    <property type="match status" value="1"/>
</dbReference>
<dbReference type="Pfam" id="PF13276">
    <property type="entry name" value="HTH_21"/>
    <property type="match status" value="1"/>
</dbReference>
<dbReference type="Pfam" id="PF00665">
    <property type="entry name" value="rve"/>
    <property type="match status" value="1"/>
</dbReference>
<dbReference type="NCBIfam" id="NF033516">
    <property type="entry name" value="transpos_IS3"/>
    <property type="match status" value="1"/>
</dbReference>
<keyword evidence="5" id="KW-1185">Reference proteome</keyword>
<dbReference type="PANTHER" id="PTHR46889">
    <property type="entry name" value="TRANSPOSASE INSF FOR INSERTION SEQUENCE IS3B-RELATED"/>
    <property type="match status" value="1"/>
</dbReference>
<dbReference type="InterPro" id="IPR025948">
    <property type="entry name" value="HTH-like_dom"/>
</dbReference>
<keyword evidence="2" id="KW-0175">Coiled coil</keyword>
<dbReference type="Gene3D" id="3.30.420.10">
    <property type="entry name" value="Ribonuclease H-like superfamily/Ribonuclease H"/>
    <property type="match status" value="1"/>
</dbReference>
<proteinExistence type="inferred from homology"/>
<dbReference type="Proteomes" id="UP001324794">
    <property type="component" value="Chromosome"/>
</dbReference>
<dbReference type="InterPro" id="IPR050900">
    <property type="entry name" value="Transposase_IS3/IS150/IS904"/>
</dbReference>
<dbReference type="InterPro" id="IPR009057">
    <property type="entry name" value="Homeodomain-like_sf"/>
</dbReference>
<evidence type="ECO:0000256" key="1">
    <source>
        <dbReference type="ARBA" id="ARBA00009964"/>
    </source>
</evidence>
<dbReference type="PANTHER" id="PTHR46889:SF4">
    <property type="entry name" value="TRANSPOSASE INSO FOR INSERTION SEQUENCE ELEMENT IS911B-RELATED"/>
    <property type="match status" value="1"/>
</dbReference>
<protein>
    <submittedName>
        <fullName evidence="4">IS3 family transposase</fullName>
    </submittedName>
</protein>
<evidence type="ECO:0000259" key="3">
    <source>
        <dbReference type="PROSITE" id="PS50994"/>
    </source>
</evidence>
<gene>
    <name evidence="4" type="ORF">SR894_18010</name>
</gene>
<dbReference type="InterPro" id="IPR001584">
    <property type="entry name" value="Integrase_cat-core"/>
</dbReference>